<gene>
    <name evidence="6" type="ORF">POSPLADRAFT_1145943</name>
</gene>
<evidence type="ECO:0000313" key="6">
    <source>
        <dbReference type="EMBL" id="OSX60891.1"/>
    </source>
</evidence>
<dbReference type="OrthoDB" id="2690153at2759"/>
<keyword evidence="4" id="KW-0560">Oxidoreductase</keyword>
<dbReference type="Gene3D" id="3.50.50.60">
    <property type="entry name" value="FAD/NAD(P)-binding domain"/>
    <property type="match status" value="1"/>
</dbReference>
<organism evidence="6 7">
    <name type="scientific">Postia placenta MAD-698-R-SB12</name>
    <dbReference type="NCBI Taxonomy" id="670580"/>
    <lineage>
        <taxon>Eukaryota</taxon>
        <taxon>Fungi</taxon>
        <taxon>Dikarya</taxon>
        <taxon>Basidiomycota</taxon>
        <taxon>Agaricomycotina</taxon>
        <taxon>Agaricomycetes</taxon>
        <taxon>Polyporales</taxon>
        <taxon>Adustoporiaceae</taxon>
        <taxon>Rhodonia</taxon>
    </lineage>
</organism>
<comment type="cofactor">
    <cofactor evidence="1">
        <name>FAD</name>
        <dbReference type="ChEBI" id="CHEBI:57692"/>
    </cofactor>
</comment>
<dbReference type="InterPro" id="IPR036188">
    <property type="entry name" value="FAD/NAD-bd_sf"/>
</dbReference>
<dbReference type="InterPro" id="IPR002938">
    <property type="entry name" value="FAD-bd"/>
</dbReference>
<dbReference type="GeneID" id="36330809"/>
<dbReference type="SUPFAM" id="SSF51905">
    <property type="entry name" value="FAD/NAD(P)-binding domain"/>
    <property type="match status" value="1"/>
</dbReference>
<evidence type="ECO:0000256" key="4">
    <source>
        <dbReference type="ARBA" id="ARBA00023002"/>
    </source>
</evidence>
<dbReference type="RefSeq" id="XP_024337685.1">
    <property type="nucleotide sequence ID" value="XM_024485860.1"/>
</dbReference>
<reference evidence="6 7" key="1">
    <citation type="submission" date="2017-04" db="EMBL/GenBank/DDBJ databases">
        <title>Genome Sequence of the Model Brown-Rot Fungus Postia placenta SB12.</title>
        <authorList>
            <consortium name="DOE Joint Genome Institute"/>
            <person name="Gaskell J."/>
            <person name="Kersten P."/>
            <person name="Larrondo L.F."/>
            <person name="Canessa P."/>
            <person name="Martinez D."/>
            <person name="Hibbett D."/>
            <person name="Schmoll M."/>
            <person name="Kubicek C.P."/>
            <person name="Martinez A.T."/>
            <person name="Yadav J."/>
            <person name="Master E."/>
            <person name="Magnuson J.K."/>
            <person name="James T."/>
            <person name="Yaver D."/>
            <person name="Berka R."/>
            <person name="Labutti K."/>
            <person name="Lipzen A."/>
            <person name="Aerts A."/>
            <person name="Barry K."/>
            <person name="Henrissat B."/>
            <person name="Blanchette R."/>
            <person name="Grigoriev I."/>
            <person name="Cullen D."/>
        </authorList>
    </citation>
    <scope>NUCLEOTIDE SEQUENCE [LARGE SCALE GENOMIC DNA]</scope>
    <source>
        <strain evidence="6 7">MAD-698-R-SB12</strain>
    </source>
</reference>
<dbReference type="PRINTS" id="PR00420">
    <property type="entry name" value="RNGMNOXGNASE"/>
</dbReference>
<dbReference type="GO" id="GO:0016709">
    <property type="term" value="F:oxidoreductase activity, acting on paired donors, with incorporation or reduction of molecular oxygen, NAD(P)H as one donor, and incorporation of one atom of oxygen"/>
    <property type="evidence" value="ECO:0007669"/>
    <property type="project" value="UniProtKB-ARBA"/>
</dbReference>
<feature type="domain" description="FAD-binding" evidence="5">
    <location>
        <begin position="39"/>
        <end position="233"/>
    </location>
</feature>
<protein>
    <recommendedName>
        <fullName evidence="5">FAD-binding domain-containing protein</fullName>
    </recommendedName>
</protein>
<evidence type="ECO:0000259" key="5">
    <source>
        <dbReference type="Pfam" id="PF01494"/>
    </source>
</evidence>
<dbReference type="Gene3D" id="3.30.70.2450">
    <property type="match status" value="1"/>
</dbReference>
<keyword evidence="2" id="KW-0285">Flavoprotein</keyword>
<proteinExistence type="predicted"/>
<dbReference type="Pfam" id="PF01494">
    <property type="entry name" value="FAD_binding_3"/>
    <property type="match status" value="1"/>
</dbReference>
<sequence length="242" mass="25959">MSSQACLPTTNTSTIPVLIVCTVAFIGSEVLGHKHSTQVGAGPTGLALALTLAKNNIPFRIIEKSLSFHTAQRGAGIQPRTLEIFNYLDVLPDILAKGREMPPARFYKLPGGVVPEKTFHMMLPADPTPSIPYNNAVMLAQSSTQAVLRAHLEKHGCYVEVGTEFCSLEQHDDKVTANLAKHIAGETLMESVDCRWLVATDGGRSAVRKQLGLTFRGDAIGQPTVIGEIEVKSGLDQIVSGS</sequence>
<dbReference type="GO" id="GO:0071949">
    <property type="term" value="F:FAD binding"/>
    <property type="evidence" value="ECO:0007669"/>
    <property type="project" value="InterPro"/>
</dbReference>
<keyword evidence="3" id="KW-0274">FAD</keyword>
<dbReference type="PANTHER" id="PTHR43004">
    <property type="entry name" value="TRK SYSTEM POTASSIUM UPTAKE PROTEIN"/>
    <property type="match status" value="1"/>
</dbReference>
<name>A0A1X6MX07_9APHY</name>
<keyword evidence="7" id="KW-1185">Reference proteome</keyword>
<evidence type="ECO:0000313" key="7">
    <source>
        <dbReference type="Proteomes" id="UP000194127"/>
    </source>
</evidence>
<dbReference type="STRING" id="670580.A0A1X6MX07"/>
<evidence type="ECO:0000256" key="2">
    <source>
        <dbReference type="ARBA" id="ARBA00022630"/>
    </source>
</evidence>
<dbReference type="AlphaFoldDB" id="A0A1X6MX07"/>
<dbReference type="InterPro" id="IPR050641">
    <property type="entry name" value="RIFMO-like"/>
</dbReference>
<evidence type="ECO:0000256" key="1">
    <source>
        <dbReference type="ARBA" id="ARBA00001974"/>
    </source>
</evidence>
<dbReference type="Proteomes" id="UP000194127">
    <property type="component" value="Unassembled WGS sequence"/>
</dbReference>
<dbReference type="EMBL" id="KZ110599">
    <property type="protein sequence ID" value="OSX60891.1"/>
    <property type="molecule type" value="Genomic_DNA"/>
</dbReference>
<accession>A0A1X6MX07</accession>
<evidence type="ECO:0000256" key="3">
    <source>
        <dbReference type="ARBA" id="ARBA00022827"/>
    </source>
</evidence>
<dbReference type="PANTHER" id="PTHR43004:SF19">
    <property type="entry name" value="BINDING MONOOXYGENASE, PUTATIVE (JCVI)-RELATED"/>
    <property type="match status" value="1"/>
</dbReference>